<keyword evidence="2" id="KW-1185">Reference proteome</keyword>
<reference evidence="1 2" key="1">
    <citation type="submission" date="2017-12" db="EMBL/GenBank/DDBJ databases">
        <title>Comparative genomics of Botrytis spp.</title>
        <authorList>
            <person name="Valero-Jimenez C.A."/>
            <person name="Tapia P."/>
            <person name="Veloso J."/>
            <person name="Silva-Moreno E."/>
            <person name="Staats M."/>
            <person name="Valdes J.H."/>
            <person name="Van Kan J.A.L."/>
        </authorList>
    </citation>
    <scope>NUCLEOTIDE SEQUENCE [LARGE SCALE GENOMIC DNA]</scope>
    <source>
        <strain evidence="1 2">MUCL3349</strain>
    </source>
</reference>
<comment type="caution">
    <text evidence="1">The sequence shown here is derived from an EMBL/GenBank/DDBJ whole genome shotgun (WGS) entry which is preliminary data.</text>
</comment>
<protein>
    <submittedName>
        <fullName evidence="1">Uncharacterized protein</fullName>
    </submittedName>
</protein>
<sequence length="113" mass="11721">MDILIAGSEITAFTLTSAFGTSHVISAWGVVMEALAEALLPRMVPGEGHNGSVVDGKVVSPGTMIGISAYTDLIQRSGIIRTQGARLVIKEARAARAGAAASPILMINTFKEP</sequence>
<evidence type="ECO:0000313" key="1">
    <source>
        <dbReference type="EMBL" id="TGO83533.1"/>
    </source>
</evidence>
<proteinExistence type="predicted"/>
<evidence type="ECO:0000313" key="2">
    <source>
        <dbReference type="Proteomes" id="UP000297280"/>
    </source>
</evidence>
<gene>
    <name evidence="1" type="ORF">BPOR_0630g00020</name>
</gene>
<accession>A0A4Z1KBG3</accession>
<dbReference type="Proteomes" id="UP000297280">
    <property type="component" value="Unassembled WGS sequence"/>
</dbReference>
<dbReference type="EMBL" id="PQXO01000629">
    <property type="protein sequence ID" value="TGO83533.1"/>
    <property type="molecule type" value="Genomic_DNA"/>
</dbReference>
<name>A0A4Z1KBG3_9HELO</name>
<organism evidence="1 2">
    <name type="scientific">Botrytis porri</name>
    <dbReference type="NCBI Taxonomy" id="87229"/>
    <lineage>
        <taxon>Eukaryota</taxon>
        <taxon>Fungi</taxon>
        <taxon>Dikarya</taxon>
        <taxon>Ascomycota</taxon>
        <taxon>Pezizomycotina</taxon>
        <taxon>Leotiomycetes</taxon>
        <taxon>Helotiales</taxon>
        <taxon>Sclerotiniaceae</taxon>
        <taxon>Botrytis</taxon>
    </lineage>
</organism>
<dbReference type="AlphaFoldDB" id="A0A4Z1KBG3"/>